<keyword evidence="5" id="KW-1185">Reference proteome</keyword>
<dbReference type="EMBL" id="CAJNOQ010009844">
    <property type="protein sequence ID" value="CAF1235587.1"/>
    <property type="molecule type" value="Genomic_DNA"/>
</dbReference>
<dbReference type="InterPro" id="IPR032710">
    <property type="entry name" value="NTF2-like_dom_sf"/>
</dbReference>
<dbReference type="Proteomes" id="UP000682733">
    <property type="component" value="Unassembled WGS sequence"/>
</dbReference>
<protein>
    <submittedName>
        <fullName evidence="1">Uncharacterized protein</fullName>
    </submittedName>
</protein>
<evidence type="ECO:0000313" key="1">
    <source>
        <dbReference type="EMBL" id="CAF1235587.1"/>
    </source>
</evidence>
<accession>A0A814YY84</accession>
<dbReference type="EMBL" id="CAJOBA010072070">
    <property type="protein sequence ID" value="CAF4397354.1"/>
    <property type="molecule type" value="Genomic_DNA"/>
</dbReference>
<dbReference type="EMBL" id="CAJOBC010009850">
    <property type="protein sequence ID" value="CAF3997985.1"/>
    <property type="molecule type" value="Genomic_DNA"/>
</dbReference>
<dbReference type="Gene3D" id="3.10.450.50">
    <property type="match status" value="1"/>
</dbReference>
<evidence type="ECO:0000313" key="5">
    <source>
        <dbReference type="Proteomes" id="UP000663829"/>
    </source>
</evidence>
<name>A0A814YY84_9BILA</name>
<dbReference type="Proteomes" id="UP000663829">
    <property type="component" value="Unassembled WGS sequence"/>
</dbReference>
<evidence type="ECO:0000313" key="2">
    <source>
        <dbReference type="EMBL" id="CAF1592712.1"/>
    </source>
</evidence>
<sequence length="120" mass="14007">MADTQVRAYLSYFNAHDLLAIKNCLDIDCQVGLNDGTILVQGRDNMLKLYEDDFKNPNCFAKIIKFIGMKENEDETENVRMLLEFEGKDKDVRKQIDVDYVMRKNDFQMVKHIIHSVTNV</sequence>
<dbReference type="SUPFAM" id="SSF54427">
    <property type="entry name" value="NTF2-like"/>
    <property type="match status" value="1"/>
</dbReference>
<dbReference type="AlphaFoldDB" id="A0A814YY84"/>
<organism evidence="1 5">
    <name type="scientific">Didymodactylos carnosus</name>
    <dbReference type="NCBI Taxonomy" id="1234261"/>
    <lineage>
        <taxon>Eukaryota</taxon>
        <taxon>Metazoa</taxon>
        <taxon>Spiralia</taxon>
        <taxon>Gnathifera</taxon>
        <taxon>Rotifera</taxon>
        <taxon>Eurotatoria</taxon>
        <taxon>Bdelloidea</taxon>
        <taxon>Philodinida</taxon>
        <taxon>Philodinidae</taxon>
        <taxon>Didymodactylos</taxon>
    </lineage>
</organism>
<gene>
    <name evidence="1" type="ORF">GPM918_LOCUS25394</name>
    <name evidence="2" type="ORF">OVA965_LOCUS41643</name>
    <name evidence="3" type="ORF">SRO942_LOCUS25402</name>
    <name evidence="4" type="ORF">TMI583_LOCUS43337</name>
</gene>
<comment type="caution">
    <text evidence="1">The sequence shown here is derived from an EMBL/GenBank/DDBJ whole genome shotgun (WGS) entry which is preliminary data.</text>
</comment>
<dbReference type="Proteomes" id="UP000681722">
    <property type="component" value="Unassembled WGS sequence"/>
</dbReference>
<reference evidence="1" key="1">
    <citation type="submission" date="2021-02" db="EMBL/GenBank/DDBJ databases">
        <authorList>
            <person name="Nowell W R."/>
        </authorList>
    </citation>
    <scope>NUCLEOTIDE SEQUENCE</scope>
</reference>
<dbReference type="Proteomes" id="UP000677228">
    <property type="component" value="Unassembled WGS sequence"/>
</dbReference>
<evidence type="ECO:0000313" key="3">
    <source>
        <dbReference type="EMBL" id="CAF3997985.1"/>
    </source>
</evidence>
<dbReference type="EMBL" id="CAJNOK010048609">
    <property type="protein sequence ID" value="CAF1592712.1"/>
    <property type="molecule type" value="Genomic_DNA"/>
</dbReference>
<proteinExistence type="predicted"/>
<evidence type="ECO:0000313" key="4">
    <source>
        <dbReference type="EMBL" id="CAF4397354.1"/>
    </source>
</evidence>